<proteinExistence type="predicted"/>
<keyword evidence="1" id="KW-0812">Transmembrane</keyword>
<evidence type="ECO:0000256" key="1">
    <source>
        <dbReference type="SAM" id="Phobius"/>
    </source>
</evidence>
<feature type="transmembrane region" description="Helical" evidence="1">
    <location>
        <begin position="12"/>
        <end position="31"/>
    </location>
</feature>
<accession>A0A3P7L4P9</accession>
<evidence type="ECO:0008006" key="4">
    <source>
        <dbReference type="Google" id="ProtNLM"/>
    </source>
</evidence>
<keyword evidence="1" id="KW-0472">Membrane</keyword>
<dbReference type="InterPro" id="IPR017850">
    <property type="entry name" value="Alkaline_phosphatase_core_sf"/>
</dbReference>
<organism evidence="2 3">
    <name type="scientific">Dibothriocephalus latus</name>
    <name type="common">Fish tapeworm</name>
    <name type="synonym">Diphyllobothrium latum</name>
    <dbReference type="NCBI Taxonomy" id="60516"/>
    <lineage>
        <taxon>Eukaryota</taxon>
        <taxon>Metazoa</taxon>
        <taxon>Spiralia</taxon>
        <taxon>Lophotrochozoa</taxon>
        <taxon>Platyhelminthes</taxon>
        <taxon>Cestoda</taxon>
        <taxon>Eucestoda</taxon>
        <taxon>Diphyllobothriidea</taxon>
        <taxon>Diphyllobothriidae</taxon>
        <taxon>Dibothriocephalus</taxon>
    </lineage>
</organism>
<reference evidence="2 3" key="1">
    <citation type="submission" date="2018-11" db="EMBL/GenBank/DDBJ databases">
        <authorList>
            <consortium name="Pathogen Informatics"/>
        </authorList>
    </citation>
    <scope>NUCLEOTIDE SEQUENCE [LARGE SCALE GENOMIC DNA]</scope>
</reference>
<keyword evidence="1" id="KW-1133">Transmembrane helix</keyword>
<dbReference type="GO" id="GO:0006506">
    <property type="term" value="P:GPI anchor biosynthetic process"/>
    <property type="evidence" value="ECO:0007669"/>
    <property type="project" value="InterPro"/>
</dbReference>
<dbReference type="SUPFAM" id="SSF53649">
    <property type="entry name" value="Alkaline phosphatase-like"/>
    <property type="match status" value="1"/>
</dbReference>
<dbReference type="Gene3D" id="3.40.720.10">
    <property type="entry name" value="Alkaline Phosphatase, subunit A"/>
    <property type="match status" value="1"/>
</dbReference>
<evidence type="ECO:0000313" key="2">
    <source>
        <dbReference type="EMBL" id="VDN12395.1"/>
    </source>
</evidence>
<dbReference type="InterPro" id="IPR039527">
    <property type="entry name" value="PIGG/GPI7"/>
</dbReference>
<evidence type="ECO:0000313" key="3">
    <source>
        <dbReference type="Proteomes" id="UP000281553"/>
    </source>
</evidence>
<name>A0A3P7L4P9_DIBLA</name>
<dbReference type="PANTHER" id="PTHR23072">
    <property type="entry name" value="PHOSPHATIDYLINOSITOL GLYCAN-RELATED"/>
    <property type="match status" value="1"/>
</dbReference>
<dbReference type="GO" id="GO:0051267">
    <property type="term" value="F:CP2 mannose-ethanolamine phosphotransferase activity"/>
    <property type="evidence" value="ECO:0007669"/>
    <property type="project" value="TreeGrafter"/>
</dbReference>
<sequence>MAFLNFSACLRFAAFIFALYICITGLFSNFVDLPNHPAKHKDSATAKNIVLIVIDALRSDMISSPKYSDNWPMLKQIMQQGIVECSTATLSSPTVTAPRIKAISTGRLSEFLDAIYNTESLAVVHDSWVRRLAENRKRLEIYGDDTWLKLFPKSFTRADGTSSFFVNDFYEVSTAPVDPLCVFFWEKNTGKGITEKRETGMAISGLLLSISQSYSIPRGAPPET</sequence>
<keyword evidence="3" id="KW-1185">Reference proteome</keyword>
<dbReference type="GO" id="GO:0005789">
    <property type="term" value="C:endoplasmic reticulum membrane"/>
    <property type="evidence" value="ECO:0007669"/>
    <property type="project" value="TreeGrafter"/>
</dbReference>
<dbReference type="Proteomes" id="UP000281553">
    <property type="component" value="Unassembled WGS sequence"/>
</dbReference>
<dbReference type="PANTHER" id="PTHR23072:SF0">
    <property type="entry name" value="GPI ETHANOLAMINE PHOSPHATE TRANSFERASE 2"/>
    <property type="match status" value="1"/>
</dbReference>
<dbReference type="AlphaFoldDB" id="A0A3P7L4P9"/>
<dbReference type="EMBL" id="UYRU01053782">
    <property type="protein sequence ID" value="VDN12395.1"/>
    <property type="molecule type" value="Genomic_DNA"/>
</dbReference>
<protein>
    <recommendedName>
        <fullName evidence="4">GPI ethanolamine phosphate transferase 2</fullName>
    </recommendedName>
</protein>
<dbReference type="OrthoDB" id="272139at2759"/>
<gene>
    <name evidence="2" type="ORF">DILT_LOCUS8226</name>
</gene>